<name>A0AAN9R6P7_CANGL</name>
<comment type="caution">
    <text evidence="1">The sequence shown here is derived from an EMBL/GenBank/DDBJ whole genome shotgun (WGS) entry which is preliminary data.</text>
</comment>
<dbReference type="EMBL" id="JAYMYQ010000001">
    <property type="protein sequence ID" value="KAK7361176.1"/>
    <property type="molecule type" value="Genomic_DNA"/>
</dbReference>
<dbReference type="Proteomes" id="UP001367508">
    <property type="component" value="Unassembled WGS sequence"/>
</dbReference>
<protein>
    <submittedName>
        <fullName evidence="1">Uncharacterized protein</fullName>
    </submittedName>
</protein>
<sequence>MRIAYAHIQQRRTGPRNNIYFKTEVYHKSASWLLSVSLAHGKGFSYHPSILTSLSTRPWGHTSYGTFLFLSELGGGRREHRGWFRSSKIPSFQKDPILLSEPCLRLASASLLSLNFFSKNSPVSSISSPLRPLYSQYLNAPPREENLSNPLF</sequence>
<evidence type="ECO:0000313" key="1">
    <source>
        <dbReference type="EMBL" id="KAK7361176.1"/>
    </source>
</evidence>
<evidence type="ECO:0000313" key="2">
    <source>
        <dbReference type="Proteomes" id="UP001367508"/>
    </source>
</evidence>
<organism evidence="1 2">
    <name type="scientific">Canavalia gladiata</name>
    <name type="common">Sword bean</name>
    <name type="synonym">Dolichos gladiatus</name>
    <dbReference type="NCBI Taxonomy" id="3824"/>
    <lineage>
        <taxon>Eukaryota</taxon>
        <taxon>Viridiplantae</taxon>
        <taxon>Streptophyta</taxon>
        <taxon>Embryophyta</taxon>
        <taxon>Tracheophyta</taxon>
        <taxon>Spermatophyta</taxon>
        <taxon>Magnoliopsida</taxon>
        <taxon>eudicotyledons</taxon>
        <taxon>Gunneridae</taxon>
        <taxon>Pentapetalae</taxon>
        <taxon>rosids</taxon>
        <taxon>fabids</taxon>
        <taxon>Fabales</taxon>
        <taxon>Fabaceae</taxon>
        <taxon>Papilionoideae</taxon>
        <taxon>50 kb inversion clade</taxon>
        <taxon>NPAAA clade</taxon>
        <taxon>indigoferoid/millettioid clade</taxon>
        <taxon>Phaseoleae</taxon>
        <taxon>Canavalia</taxon>
    </lineage>
</organism>
<dbReference type="AlphaFoldDB" id="A0AAN9R6P7"/>
<gene>
    <name evidence="1" type="ORF">VNO77_03222</name>
</gene>
<keyword evidence="2" id="KW-1185">Reference proteome</keyword>
<accession>A0AAN9R6P7</accession>
<reference evidence="1 2" key="1">
    <citation type="submission" date="2024-01" db="EMBL/GenBank/DDBJ databases">
        <title>The genomes of 5 underutilized Papilionoideae crops provide insights into root nodulation and disease resistanc.</title>
        <authorList>
            <person name="Jiang F."/>
        </authorList>
    </citation>
    <scope>NUCLEOTIDE SEQUENCE [LARGE SCALE GENOMIC DNA]</scope>
    <source>
        <strain evidence="1">LVBAO_FW01</strain>
        <tissue evidence="1">Leaves</tissue>
    </source>
</reference>
<proteinExistence type="predicted"/>